<reference evidence="2" key="1">
    <citation type="journal article" date="2019" name="Int. J. Syst. Evol. Microbiol.">
        <title>The Global Catalogue of Microorganisms (GCM) 10K type strain sequencing project: providing services to taxonomists for standard genome sequencing and annotation.</title>
        <authorList>
            <consortium name="The Broad Institute Genomics Platform"/>
            <consortium name="The Broad Institute Genome Sequencing Center for Infectious Disease"/>
            <person name="Wu L."/>
            <person name="Ma J."/>
        </authorList>
    </citation>
    <scope>NUCLEOTIDE SEQUENCE [LARGE SCALE GENOMIC DNA]</scope>
    <source>
        <strain evidence="2">CCUG 56401</strain>
    </source>
</reference>
<dbReference type="SMART" id="SM00938">
    <property type="entry name" value="P-II"/>
    <property type="match status" value="1"/>
</dbReference>
<keyword evidence="2" id="KW-1185">Reference proteome</keyword>
<evidence type="ECO:0000313" key="1">
    <source>
        <dbReference type="EMBL" id="MFD0923915.1"/>
    </source>
</evidence>
<dbReference type="Gene3D" id="3.30.70.120">
    <property type="match status" value="1"/>
</dbReference>
<dbReference type="PROSITE" id="PS51343">
    <property type="entry name" value="PII_GLNB_DOM"/>
    <property type="match status" value="1"/>
</dbReference>
<sequence>MRLLTAVVRPDAVETAREALRALGTVGMTVSAAEGCGRQQGHTEVYRGATYQVDFVAKCRIEVLLTDDQVERAVEALTAALRTGEVGDGKLWITPVETAVRVRTGERDADAL</sequence>
<dbReference type="Proteomes" id="UP001597018">
    <property type="component" value="Unassembled WGS sequence"/>
</dbReference>
<comment type="caution">
    <text evidence="1">The sequence shown here is derived from an EMBL/GenBank/DDBJ whole genome shotgun (WGS) entry which is preliminary data.</text>
</comment>
<dbReference type="Pfam" id="PF00543">
    <property type="entry name" value="P-II"/>
    <property type="match status" value="1"/>
</dbReference>
<gene>
    <name evidence="1" type="ORF">ACFQ16_29565</name>
</gene>
<dbReference type="InterPro" id="IPR015867">
    <property type="entry name" value="N-reg_PII/ATP_PRibTrfase_C"/>
</dbReference>
<protein>
    <submittedName>
        <fullName evidence="1">P-II family nitrogen regulator</fullName>
    </submittedName>
</protein>
<name>A0ABW3G4A4_9PSEU</name>
<evidence type="ECO:0000313" key="2">
    <source>
        <dbReference type="Proteomes" id="UP001597018"/>
    </source>
</evidence>
<dbReference type="InterPro" id="IPR002187">
    <property type="entry name" value="N-reg_PII"/>
</dbReference>
<dbReference type="InterPro" id="IPR011322">
    <property type="entry name" value="N-reg_PII-like_a/b"/>
</dbReference>
<dbReference type="RefSeq" id="WP_263252408.1">
    <property type="nucleotide sequence ID" value="NZ_BAABLT010000044.1"/>
</dbReference>
<dbReference type="PANTHER" id="PTHR30115:SF11">
    <property type="entry name" value="NITROGEN REGULATORY PROTEIN P-II HOMOLOG"/>
    <property type="match status" value="1"/>
</dbReference>
<organism evidence="1 2">
    <name type="scientific">Saccharopolyspora rosea</name>
    <dbReference type="NCBI Taxonomy" id="524884"/>
    <lineage>
        <taxon>Bacteria</taxon>
        <taxon>Bacillati</taxon>
        <taxon>Actinomycetota</taxon>
        <taxon>Actinomycetes</taxon>
        <taxon>Pseudonocardiales</taxon>
        <taxon>Pseudonocardiaceae</taxon>
        <taxon>Saccharopolyspora</taxon>
    </lineage>
</organism>
<proteinExistence type="predicted"/>
<accession>A0ABW3G4A4</accession>
<dbReference type="SUPFAM" id="SSF54913">
    <property type="entry name" value="GlnB-like"/>
    <property type="match status" value="1"/>
</dbReference>
<dbReference type="PANTHER" id="PTHR30115">
    <property type="entry name" value="NITROGEN REGULATORY PROTEIN P-II"/>
    <property type="match status" value="1"/>
</dbReference>
<dbReference type="EMBL" id="JBHTIW010000047">
    <property type="protein sequence ID" value="MFD0923915.1"/>
    <property type="molecule type" value="Genomic_DNA"/>
</dbReference>
<dbReference type="PRINTS" id="PR00340">
    <property type="entry name" value="PIIGLNB"/>
</dbReference>